<dbReference type="EMBL" id="GGEC01080309">
    <property type="protein sequence ID" value="MBX60793.1"/>
    <property type="molecule type" value="Transcribed_RNA"/>
</dbReference>
<reference evidence="1" key="1">
    <citation type="submission" date="2018-02" db="EMBL/GenBank/DDBJ databases">
        <title>Rhizophora mucronata_Transcriptome.</title>
        <authorList>
            <person name="Meera S.P."/>
            <person name="Sreeshan A."/>
            <person name="Augustine A."/>
        </authorList>
    </citation>
    <scope>NUCLEOTIDE SEQUENCE</scope>
    <source>
        <tissue evidence="1">Leaf</tissue>
    </source>
</reference>
<dbReference type="AlphaFoldDB" id="A0A2P2Q1K0"/>
<sequence length="17" mass="1740">MCPSGIKLLLSFLSSSG</sequence>
<organism evidence="1">
    <name type="scientific">Rhizophora mucronata</name>
    <name type="common">Asiatic mangrove</name>
    <dbReference type="NCBI Taxonomy" id="61149"/>
    <lineage>
        <taxon>Eukaryota</taxon>
        <taxon>Viridiplantae</taxon>
        <taxon>Streptophyta</taxon>
        <taxon>Embryophyta</taxon>
        <taxon>Tracheophyta</taxon>
        <taxon>Spermatophyta</taxon>
        <taxon>Magnoliopsida</taxon>
        <taxon>eudicotyledons</taxon>
        <taxon>Gunneridae</taxon>
        <taxon>Pentapetalae</taxon>
        <taxon>rosids</taxon>
        <taxon>fabids</taxon>
        <taxon>Malpighiales</taxon>
        <taxon>Rhizophoraceae</taxon>
        <taxon>Rhizophora</taxon>
    </lineage>
</organism>
<evidence type="ECO:0000313" key="1">
    <source>
        <dbReference type="EMBL" id="MBX60793.1"/>
    </source>
</evidence>
<name>A0A2P2Q1K0_RHIMU</name>
<accession>A0A2P2Q1K0</accession>
<proteinExistence type="predicted"/>
<protein>
    <submittedName>
        <fullName evidence="1">Uncharacterized protein</fullName>
    </submittedName>
</protein>